<protein>
    <recommendedName>
        <fullName evidence="2">Putative cysteine ligase BshC</fullName>
        <ecNumber evidence="2">6.-.-.-</ecNumber>
    </recommendedName>
</protein>
<gene>
    <name evidence="2 5" type="primary">bshC</name>
    <name evidence="5" type="ORF">NXS11_04635</name>
</gene>
<proteinExistence type="inferred from homology"/>
<dbReference type="Pfam" id="PF24850">
    <property type="entry name" value="CC_BshC"/>
    <property type="match status" value="1"/>
</dbReference>
<name>A0ABT2F1M6_9STAP</name>
<evidence type="ECO:0000313" key="6">
    <source>
        <dbReference type="Proteomes" id="UP001205609"/>
    </source>
</evidence>
<dbReference type="EMBL" id="JANUXY010000004">
    <property type="protein sequence ID" value="MCS4486176.1"/>
    <property type="molecule type" value="Genomic_DNA"/>
</dbReference>
<dbReference type="Pfam" id="PF10079">
    <property type="entry name" value="Rossmann-like_BshC"/>
    <property type="match status" value="1"/>
</dbReference>
<dbReference type="InterPro" id="IPR055399">
    <property type="entry name" value="CC_BshC"/>
</dbReference>
<keyword evidence="1 2" id="KW-0436">Ligase</keyword>
<dbReference type="RefSeq" id="WP_259199379.1">
    <property type="nucleotide sequence ID" value="NZ_JANUXY010000004.1"/>
</dbReference>
<dbReference type="InterPro" id="IPR011199">
    <property type="entry name" value="Bacillithiol_biosynth_BshC"/>
</dbReference>
<dbReference type="InterPro" id="IPR055398">
    <property type="entry name" value="Rossmann-like_BshC"/>
</dbReference>
<dbReference type="Proteomes" id="UP001205609">
    <property type="component" value="Unassembled WGS sequence"/>
</dbReference>
<feature type="domain" description="Bacillithiol biosynthesis BshC C-terminal coiled-coil" evidence="4">
    <location>
        <begin position="379"/>
        <end position="537"/>
    </location>
</feature>
<dbReference type="HAMAP" id="MF_01867">
    <property type="entry name" value="BshC"/>
    <property type="match status" value="1"/>
</dbReference>
<comment type="similarity">
    <text evidence="2">Belongs to the BshC family.</text>
</comment>
<organism evidence="5 6">
    <name type="scientific">Staphylococcus americanisciuri</name>
    <dbReference type="NCBI Taxonomy" id="2973940"/>
    <lineage>
        <taxon>Bacteria</taxon>
        <taxon>Bacillati</taxon>
        <taxon>Bacillota</taxon>
        <taxon>Bacilli</taxon>
        <taxon>Bacillales</taxon>
        <taxon>Staphylococcaceae</taxon>
        <taxon>Staphylococcus</taxon>
    </lineage>
</organism>
<accession>A0ABT2F1M6</accession>
<comment type="caution">
    <text evidence="5">The sequence shown here is derived from an EMBL/GenBank/DDBJ whole genome shotgun (WGS) entry which is preliminary data.</text>
</comment>
<evidence type="ECO:0000259" key="4">
    <source>
        <dbReference type="Pfam" id="PF24850"/>
    </source>
</evidence>
<sequence>MKCLNITINESDSFIKDYTNHDAQILQFYTYDPNQSDSYDQRMAHQNNGREAAVASVIRDYMSDLVLTDTQQENIKALSEGAKVVIGGQQAGLFTGPLYTFHKILSIITKANELSAEYNQRVVPVFWIAGEDHDFDEVNHTYTMNQRTGQLNKVKYHTMTPPETTVSRYVPDKEALRKVLVHFFETLPETSHSKSLFAEIERMIEQSTTWVDCFKCIVQRCFGEQGILLIDAQYEALRAIEKPMLHQLIKQHEAVDDAFRNVQKQTTAAGLKDMILTNTNVHLFLHENDQRQLLKYEEGAYRISKSDKVYTQEALLALVESAPERFSNNVVTRPLMQEWLFNTVAFVGGPSEIKYWAELGEVFRLFDIEMPIVLPRMRITYVSEQVEKLLEKYALSLEGVIATGTEPARQRFIRALASDVALEQIETMKRQQEAFYETLTQEMSESEDNRNLLKKNHSIQMYQYNYLKTRYLNNIARENAISMRHFKVLEGTLHPMEGLQERVWNPLQLLNENGVDMYASTTFPPLHYTFDQIIVKL</sequence>
<dbReference type="NCBIfam" id="TIGR03998">
    <property type="entry name" value="thiol_BshC"/>
    <property type="match status" value="1"/>
</dbReference>
<evidence type="ECO:0000259" key="3">
    <source>
        <dbReference type="Pfam" id="PF10079"/>
    </source>
</evidence>
<feature type="domain" description="Bacillithiol biosynthesis BshC N-terminal Rossmann-like" evidence="3">
    <location>
        <begin position="1"/>
        <end position="377"/>
    </location>
</feature>
<evidence type="ECO:0000313" key="5">
    <source>
        <dbReference type="EMBL" id="MCS4486176.1"/>
    </source>
</evidence>
<reference evidence="5 6" key="1">
    <citation type="journal article" date="2023" name="Int. J. Syst. Evol. Microbiol.">
        <title>Streptococcus sciuri sp. nov., Staphylococcus marylandisciuri sp. nov. and Staphylococcus americanisciuri sp. nov., isolated from faeces of eastern grey squirrel (Sciurus carolinensis).</title>
        <authorList>
            <person name="Volokhov D.V."/>
            <person name="Zagorodnyaya T.A."/>
            <person name="Furtak V.A."/>
            <person name="Nattanmai G."/>
            <person name="Randall L."/>
            <person name="Jose S."/>
            <person name="Gao Y."/>
            <person name="Eisenberg T."/>
            <person name="Delmonte P."/>
            <person name="Blom J."/>
            <person name="Mitchell K.K."/>
        </authorList>
    </citation>
    <scope>NUCLEOTIDE SEQUENCE [LARGE SCALE GENOMIC DNA]</scope>
    <source>
        <strain evidence="5 6">GRT3</strain>
    </source>
</reference>
<dbReference type="PIRSF" id="PIRSF012535">
    <property type="entry name" value="UCP012535"/>
    <property type="match status" value="1"/>
</dbReference>
<evidence type="ECO:0000256" key="1">
    <source>
        <dbReference type="ARBA" id="ARBA00022598"/>
    </source>
</evidence>
<dbReference type="EC" id="6.-.-.-" evidence="2"/>
<comment type="function">
    <text evidence="2">Involved in bacillithiol (BSH) biosynthesis. May catalyze the last step of the pathway, the addition of cysteine to glucosamine malate (GlcN-Mal) to generate BSH.</text>
</comment>
<evidence type="ECO:0000256" key="2">
    <source>
        <dbReference type="HAMAP-Rule" id="MF_01867"/>
    </source>
</evidence>
<keyword evidence="6" id="KW-1185">Reference proteome</keyword>